<reference evidence="2 3" key="1">
    <citation type="submission" date="2018-02" db="EMBL/GenBank/DDBJ databases">
        <authorList>
            <person name="Zacj K.M."/>
            <person name="Aull H.G."/>
            <person name="Garlena R.A."/>
            <person name="Russell D.A."/>
            <person name="Pope W.H."/>
            <person name="Jacobs-Sera D."/>
            <person name="Hatfull G.F."/>
        </authorList>
    </citation>
    <scope>NUCLEOTIDE SEQUENCE [LARGE SCALE GENOMIC DNA]</scope>
</reference>
<proteinExistence type="predicted"/>
<dbReference type="EMBL" id="MG944216">
    <property type="protein sequence ID" value="AVJ51046.1"/>
    <property type="molecule type" value="Genomic_DNA"/>
</dbReference>
<dbReference type="Pfam" id="PF18723">
    <property type="entry name" value="HMUDK_hel"/>
    <property type="match status" value="1"/>
</dbReference>
<sequence>MTWTIDDVVEFAWQRHSAYLGEHVSDPIVASRKFTNVFRVLDRGSQYLLRLMNVYDEVPDRLAVSYLYRQVNRPDTMDDIIAANDGYVPSFDEVTSAEWIRDVVWPVIDARPGSFLNGAYIILIMTNDKRNLKDKMADIFPGARPHLERVSGIADLEGRVKNLQRTPGLGPFLSMQIATDLGYCAGEPDQENDFILPGPGARKGVGYLGHTPGSSANLGFTRQIIQSFPVDEMPTLPGSNGRPPSWMDVQNVFCEFSKYARFYEKGGEPGPRYARGPRFKTHIPKQFVLKKV</sequence>
<organism evidence="2 3">
    <name type="scientific">Microbacterium phage Pajaza</name>
    <dbReference type="NCBI Taxonomy" id="2099443"/>
    <lineage>
        <taxon>Viruses</taxon>
        <taxon>Duplodnaviria</taxon>
        <taxon>Heunggongvirae</taxon>
        <taxon>Uroviricota</taxon>
        <taxon>Caudoviricetes</taxon>
        <taxon>Pikminvirus</taxon>
        <taxon>Pikminvirus pikmin</taxon>
    </lineage>
</organism>
<dbReference type="InterPro" id="IPR040684">
    <property type="entry name" value="HMUDK_hel"/>
</dbReference>
<evidence type="ECO:0000313" key="2">
    <source>
        <dbReference type="EMBL" id="AVJ51046.1"/>
    </source>
</evidence>
<dbReference type="Proteomes" id="UP000241138">
    <property type="component" value="Segment"/>
</dbReference>
<evidence type="ECO:0000259" key="1">
    <source>
        <dbReference type="Pfam" id="PF18723"/>
    </source>
</evidence>
<feature type="domain" description="5-hmdU DNA kinase helical" evidence="1">
    <location>
        <begin position="19"/>
        <end position="262"/>
    </location>
</feature>
<evidence type="ECO:0000313" key="3">
    <source>
        <dbReference type="Proteomes" id="UP000241138"/>
    </source>
</evidence>
<gene>
    <name evidence="2" type="primary">55</name>
    <name evidence="2" type="ORF">PBI_PAJAZA_55</name>
</gene>
<accession>A0A2P1CIG6</accession>
<name>A0A2P1CIG6_9CAUD</name>
<protein>
    <recommendedName>
        <fullName evidence="1">5-hmdU DNA kinase helical domain-containing protein</fullName>
    </recommendedName>
</protein>